<sequence>MAKRKRLTPANPEFLGTPEGKPLPQTGLAAEPEVPEAAPETKSIPLGVAPVRARQPPIARVSGESSAVAALEELSAEMTRVRDEGRLVHELPLDDIETGHLVRDRLVAEEEELQVLIESLRRRGQQTPVEVVDRGADARPRYGLISGWRRMAALTRLRAEDPRFGHVLALVRRPKDSSEAYVAMVEENEIRVGLSYYERARIAVKSVEQGVYPDLKTALNTLFENVSRAKRSKIKSFTRLVATLDGALSFPAQIGERLGLELAKRLDEEPGLGERLRGRLAEAGPANAEEEQRILSAPAATLGAAPGTGKTPAPAKPKPEVARKGGVRVRYEAGKGRATLDGLDAATHAALLDWLEQR</sequence>
<feature type="compositionally biased region" description="Low complexity" evidence="1">
    <location>
        <begin position="29"/>
        <end position="40"/>
    </location>
</feature>
<organism evidence="3 4">
    <name type="scientific">Pseudooceanicola marinus</name>
    <dbReference type="NCBI Taxonomy" id="396013"/>
    <lineage>
        <taxon>Bacteria</taxon>
        <taxon>Pseudomonadati</taxon>
        <taxon>Pseudomonadota</taxon>
        <taxon>Alphaproteobacteria</taxon>
        <taxon>Rhodobacterales</taxon>
        <taxon>Paracoccaceae</taxon>
        <taxon>Pseudooceanicola</taxon>
    </lineage>
</organism>
<dbReference type="AlphaFoldDB" id="A0A1X7AB68"/>
<dbReference type="InterPro" id="IPR036086">
    <property type="entry name" value="ParB/Sulfiredoxin_sf"/>
</dbReference>
<dbReference type="CDD" id="cd16405">
    <property type="entry name" value="RepB_like_N"/>
    <property type="match status" value="1"/>
</dbReference>
<dbReference type="SUPFAM" id="SSF110849">
    <property type="entry name" value="ParB/Sulfiredoxin"/>
    <property type="match status" value="1"/>
</dbReference>
<dbReference type="InterPro" id="IPR050336">
    <property type="entry name" value="Chromosome_partition/occlusion"/>
</dbReference>
<gene>
    <name evidence="3" type="primary">noc_2</name>
    <name evidence="3" type="ORF">PSM7751_04153</name>
</gene>
<dbReference type="Proteomes" id="UP000193963">
    <property type="component" value="Unassembled WGS sequence"/>
</dbReference>
<dbReference type="GO" id="GO:0005694">
    <property type="term" value="C:chromosome"/>
    <property type="evidence" value="ECO:0007669"/>
    <property type="project" value="TreeGrafter"/>
</dbReference>
<dbReference type="EMBL" id="FWFN01000012">
    <property type="protein sequence ID" value="SLN74444.1"/>
    <property type="molecule type" value="Genomic_DNA"/>
</dbReference>
<dbReference type="InterPro" id="IPR003115">
    <property type="entry name" value="ParB_N"/>
</dbReference>
<dbReference type="Pfam" id="PF02195">
    <property type="entry name" value="ParB_N"/>
    <property type="match status" value="1"/>
</dbReference>
<dbReference type="SMART" id="SM00470">
    <property type="entry name" value="ParB"/>
    <property type="match status" value="1"/>
</dbReference>
<protein>
    <submittedName>
        <fullName evidence="3">Nucleoid occlusion protein</fullName>
    </submittedName>
</protein>
<dbReference type="RefSeq" id="WP_085890164.1">
    <property type="nucleotide sequence ID" value="NZ_FWFN01000012.1"/>
</dbReference>
<dbReference type="Gene3D" id="3.90.1530.30">
    <property type="match status" value="1"/>
</dbReference>
<dbReference type="PANTHER" id="PTHR33375">
    <property type="entry name" value="CHROMOSOME-PARTITIONING PROTEIN PARB-RELATED"/>
    <property type="match status" value="1"/>
</dbReference>
<dbReference type="OrthoDB" id="7812516at2"/>
<evidence type="ECO:0000256" key="1">
    <source>
        <dbReference type="SAM" id="MobiDB-lite"/>
    </source>
</evidence>
<reference evidence="3 4" key="1">
    <citation type="submission" date="2017-03" db="EMBL/GenBank/DDBJ databases">
        <authorList>
            <person name="Afonso C.L."/>
            <person name="Miller P.J."/>
            <person name="Scott M.A."/>
            <person name="Spackman E."/>
            <person name="Goraichik I."/>
            <person name="Dimitrov K.M."/>
            <person name="Suarez D.L."/>
            <person name="Swayne D.E."/>
        </authorList>
    </citation>
    <scope>NUCLEOTIDE SEQUENCE [LARGE SCALE GENOMIC DNA]</scope>
    <source>
        <strain evidence="3 4">CECT 7751</strain>
    </source>
</reference>
<feature type="compositionally biased region" description="Low complexity" evidence="1">
    <location>
        <begin position="302"/>
        <end position="313"/>
    </location>
</feature>
<dbReference type="PANTHER" id="PTHR33375:SF1">
    <property type="entry name" value="CHROMOSOME-PARTITIONING PROTEIN PARB-RELATED"/>
    <property type="match status" value="1"/>
</dbReference>
<feature type="region of interest" description="Disordered" evidence="1">
    <location>
        <begin position="302"/>
        <end position="325"/>
    </location>
</feature>
<dbReference type="InterPro" id="IPR037972">
    <property type="entry name" value="RepB_N"/>
</dbReference>
<feature type="domain" description="ParB-like N-terminal" evidence="2">
    <location>
        <begin position="89"/>
        <end position="189"/>
    </location>
</feature>
<dbReference type="GO" id="GO:0007059">
    <property type="term" value="P:chromosome segregation"/>
    <property type="evidence" value="ECO:0007669"/>
    <property type="project" value="TreeGrafter"/>
</dbReference>
<keyword evidence="4" id="KW-1185">Reference proteome</keyword>
<name>A0A1X7AB68_9RHOB</name>
<feature type="region of interest" description="Disordered" evidence="1">
    <location>
        <begin position="1"/>
        <end position="48"/>
    </location>
</feature>
<proteinExistence type="predicted"/>
<accession>A0A1X7AB68</accession>
<evidence type="ECO:0000259" key="2">
    <source>
        <dbReference type="SMART" id="SM00470"/>
    </source>
</evidence>
<evidence type="ECO:0000313" key="3">
    <source>
        <dbReference type="EMBL" id="SLN74444.1"/>
    </source>
</evidence>
<evidence type="ECO:0000313" key="4">
    <source>
        <dbReference type="Proteomes" id="UP000193963"/>
    </source>
</evidence>